<accession>A0A164LAX0</accession>
<protein>
    <submittedName>
        <fullName evidence="1">Uncharacterized protein</fullName>
    </submittedName>
</protein>
<name>A0A164LAX0_BACCE</name>
<dbReference type="EMBL" id="LJKE01000104">
    <property type="protein sequence ID" value="KZD55617.1"/>
    <property type="molecule type" value="Genomic_DNA"/>
</dbReference>
<evidence type="ECO:0000313" key="1">
    <source>
        <dbReference type="EMBL" id="KZD55617.1"/>
    </source>
</evidence>
<proteinExistence type="predicted"/>
<sequence length="37" mass="4244">MRTNKVYISQKCSIVVNTSVSRRFFNIIKAKREGGIV</sequence>
<dbReference type="PATRIC" id="fig|1396.535.peg.5921"/>
<comment type="caution">
    <text evidence="1">The sequence shown here is derived from an EMBL/GenBank/DDBJ whole genome shotgun (WGS) entry which is preliminary data.</text>
</comment>
<gene>
    <name evidence="1" type="ORF">B4088_5362</name>
</gene>
<organism evidence="1 2">
    <name type="scientific">Bacillus cereus</name>
    <dbReference type="NCBI Taxonomy" id="1396"/>
    <lineage>
        <taxon>Bacteria</taxon>
        <taxon>Bacillati</taxon>
        <taxon>Bacillota</taxon>
        <taxon>Bacilli</taxon>
        <taxon>Bacillales</taxon>
        <taxon>Bacillaceae</taxon>
        <taxon>Bacillus</taxon>
        <taxon>Bacillus cereus group</taxon>
    </lineage>
</organism>
<reference evidence="1 2" key="1">
    <citation type="submission" date="2015-09" db="EMBL/GenBank/DDBJ databases">
        <title>Bacillus cereus food isolates.</title>
        <authorList>
            <person name="Boekhorst J."/>
        </authorList>
    </citation>
    <scope>NUCLEOTIDE SEQUENCE [LARGE SCALE GENOMIC DNA]</scope>
    <source>
        <strain evidence="1 2">B4088</strain>
    </source>
</reference>
<dbReference type="AlphaFoldDB" id="A0A164LAX0"/>
<dbReference type="Proteomes" id="UP000076482">
    <property type="component" value="Unassembled WGS sequence"/>
</dbReference>
<evidence type="ECO:0000313" key="2">
    <source>
        <dbReference type="Proteomes" id="UP000076482"/>
    </source>
</evidence>